<evidence type="ECO:0000313" key="1">
    <source>
        <dbReference type="EMBL" id="MDW9213546.1"/>
    </source>
</evidence>
<dbReference type="AlphaFoldDB" id="A0ABD5I8V8"/>
<dbReference type="RefSeq" id="WP_000289206.1">
    <property type="nucleotide sequence ID" value="NZ_JAWQCK010000009.1"/>
</dbReference>
<reference evidence="1 2" key="1">
    <citation type="submission" date="2023-10" db="EMBL/GenBank/DDBJ databases">
        <title>Draft Genome Sequence of Bacillus thuringiensis serovar. toumanoffi 4059: Identification of a Novel Cry Protein Candidate.</title>
        <authorList>
            <person name="Murdoch R.W."/>
            <person name="Gemler B."/>
            <person name="Heater B.S."/>
        </authorList>
    </citation>
    <scope>NUCLEOTIDE SEQUENCE [LARGE SCALE GENOMIC DNA]</scope>
    <source>
        <strain evidence="1 2">4059</strain>
    </source>
</reference>
<protein>
    <submittedName>
        <fullName evidence="1">Uncharacterized protein</fullName>
    </submittedName>
</protein>
<sequence length="145" mass="16477">MYVELTGIQEEDSVWVDVDTIGDPEPFAIGLHNIKTSHALSKKEFWKVINLPVPVQSPIVLEPFQTSGSIIIQPSKSVGRRIRDIYWISDLENALVLQGMQKRDIANNQWEIMLHNASNKRIKVDVFGIEEEYVGKITSNTLEES</sequence>
<dbReference type="Proteomes" id="UP001272716">
    <property type="component" value="Unassembled WGS sequence"/>
</dbReference>
<dbReference type="EMBL" id="JAWQCK010000009">
    <property type="protein sequence ID" value="MDW9213546.1"/>
    <property type="molecule type" value="Genomic_DNA"/>
</dbReference>
<organism evidence="1 2">
    <name type="scientific">Bacillus thuringiensis serovar toumanoffi</name>
    <dbReference type="NCBI Taxonomy" id="180862"/>
    <lineage>
        <taxon>Bacteria</taxon>
        <taxon>Bacillati</taxon>
        <taxon>Bacillota</taxon>
        <taxon>Bacilli</taxon>
        <taxon>Bacillales</taxon>
        <taxon>Bacillaceae</taxon>
        <taxon>Bacillus</taxon>
        <taxon>Bacillus cereus group</taxon>
    </lineage>
</organism>
<accession>A0ABD5I8V8</accession>
<gene>
    <name evidence="1" type="ORF">BTTOUR_32875</name>
</gene>
<comment type="caution">
    <text evidence="1">The sequence shown here is derived from an EMBL/GenBank/DDBJ whole genome shotgun (WGS) entry which is preliminary data.</text>
</comment>
<name>A0ABD5I8V8_BACTU</name>
<proteinExistence type="predicted"/>
<evidence type="ECO:0000313" key="2">
    <source>
        <dbReference type="Proteomes" id="UP001272716"/>
    </source>
</evidence>